<dbReference type="EMBL" id="JBJXBP010000004">
    <property type="protein sequence ID" value="KAL3833874.1"/>
    <property type="molecule type" value="Genomic_DNA"/>
</dbReference>
<dbReference type="InterPro" id="IPR017937">
    <property type="entry name" value="Thioredoxin_CS"/>
</dbReference>
<dbReference type="PROSITE" id="PS00194">
    <property type="entry name" value="THIOREDOXIN_1"/>
    <property type="match status" value="1"/>
</dbReference>
<keyword evidence="1" id="KW-1015">Disulfide bond</keyword>
<evidence type="ECO:0000259" key="3">
    <source>
        <dbReference type="PROSITE" id="PS51352"/>
    </source>
</evidence>
<dbReference type="InterPro" id="IPR013766">
    <property type="entry name" value="Thioredoxin_domain"/>
</dbReference>
<proteinExistence type="inferred from homology"/>
<comment type="caution">
    <text evidence="4">The sequence shown here is derived from an EMBL/GenBank/DDBJ whole genome shotgun (WGS) entry which is preliminary data.</text>
</comment>
<name>A0ABD3TA90_9LAMI</name>
<feature type="domain" description="Thioredoxin" evidence="3">
    <location>
        <begin position="55"/>
        <end position="177"/>
    </location>
</feature>
<dbReference type="Gene3D" id="3.40.30.10">
    <property type="entry name" value="Glutaredoxin"/>
    <property type="match status" value="1"/>
</dbReference>
<evidence type="ECO:0000256" key="2">
    <source>
        <dbReference type="ARBA" id="ARBA00038337"/>
    </source>
</evidence>
<dbReference type="Proteomes" id="UP001634393">
    <property type="component" value="Unassembled WGS sequence"/>
</dbReference>
<comment type="similarity">
    <text evidence="2">Belongs to the thioredoxin family. Plant F-type subfamily.</text>
</comment>
<dbReference type="PRINTS" id="PR00421">
    <property type="entry name" value="THIOREDOXIN"/>
</dbReference>
<protein>
    <recommendedName>
        <fullName evidence="3">Thioredoxin domain-containing protein</fullName>
    </recommendedName>
</protein>
<organism evidence="4 5">
    <name type="scientific">Penstemon smallii</name>
    <dbReference type="NCBI Taxonomy" id="265156"/>
    <lineage>
        <taxon>Eukaryota</taxon>
        <taxon>Viridiplantae</taxon>
        <taxon>Streptophyta</taxon>
        <taxon>Embryophyta</taxon>
        <taxon>Tracheophyta</taxon>
        <taxon>Spermatophyta</taxon>
        <taxon>Magnoliopsida</taxon>
        <taxon>eudicotyledons</taxon>
        <taxon>Gunneridae</taxon>
        <taxon>Pentapetalae</taxon>
        <taxon>asterids</taxon>
        <taxon>lamiids</taxon>
        <taxon>Lamiales</taxon>
        <taxon>Plantaginaceae</taxon>
        <taxon>Cheloneae</taxon>
        <taxon>Penstemon</taxon>
    </lineage>
</organism>
<dbReference type="CDD" id="cd02947">
    <property type="entry name" value="TRX_family"/>
    <property type="match status" value="1"/>
</dbReference>
<dbReference type="InterPro" id="IPR036249">
    <property type="entry name" value="Thioredoxin-like_sf"/>
</dbReference>
<evidence type="ECO:0000256" key="1">
    <source>
        <dbReference type="ARBA" id="ARBA00023157"/>
    </source>
</evidence>
<reference evidence="4 5" key="1">
    <citation type="submission" date="2024-12" db="EMBL/GenBank/DDBJ databases">
        <title>The unique morphological basis and parallel evolutionary history of personate flowers in Penstemon.</title>
        <authorList>
            <person name="Depatie T.H."/>
            <person name="Wessinger C.A."/>
        </authorList>
    </citation>
    <scope>NUCLEOTIDE SEQUENCE [LARGE SCALE GENOMIC DNA]</scope>
    <source>
        <strain evidence="4">WTNN_2</strain>
        <tissue evidence="4">Leaf</tissue>
    </source>
</reference>
<dbReference type="PROSITE" id="PS51352">
    <property type="entry name" value="THIOREDOXIN_2"/>
    <property type="match status" value="1"/>
</dbReference>
<evidence type="ECO:0000313" key="4">
    <source>
        <dbReference type="EMBL" id="KAL3833874.1"/>
    </source>
</evidence>
<keyword evidence="5" id="KW-1185">Reference proteome</keyword>
<evidence type="ECO:0000313" key="5">
    <source>
        <dbReference type="Proteomes" id="UP001634393"/>
    </source>
</evidence>
<dbReference type="AlphaFoldDB" id="A0ABD3TA90"/>
<gene>
    <name evidence="4" type="ORF">ACJIZ3_008610</name>
</gene>
<dbReference type="PANTHER" id="PTHR46115">
    <property type="entry name" value="THIOREDOXIN-LIKE PROTEIN 1"/>
    <property type="match status" value="1"/>
</dbReference>
<dbReference type="SUPFAM" id="SSF52833">
    <property type="entry name" value="Thioredoxin-like"/>
    <property type="match status" value="1"/>
</dbReference>
<sequence>MALQVYSTVPRTSSMVQNSMSHGIITKQPTVVCVAGDYPHLLMRKERGMSLGFRVKASLDASAAAAVAEVGRVTEVNNDTFWPIVKAAGDKTVVLDMYTQWCGPCKVIAPKYQELSETYDDVIFLKLDCNQENRPLVKDLGLKVVPTFKILKDSKIVKEVTGAKLDNLVAAIENVRSS</sequence>
<accession>A0ABD3TA90</accession>
<dbReference type="Pfam" id="PF00085">
    <property type="entry name" value="Thioredoxin"/>
    <property type="match status" value="1"/>
</dbReference>